<keyword evidence="4" id="KW-1185">Reference proteome</keyword>
<dbReference type="PATRIC" id="fig|1449976.3.peg.4978"/>
<dbReference type="GO" id="GO:0004519">
    <property type="term" value="F:endonuclease activity"/>
    <property type="evidence" value="ECO:0007669"/>
    <property type="project" value="InterPro"/>
</dbReference>
<protein>
    <recommendedName>
        <fullName evidence="5">Terminase large subunit</fullName>
    </recommendedName>
</protein>
<organism evidence="3 4">
    <name type="scientific">Kutzneria albida DSM 43870</name>
    <dbReference type="NCBI Taxonomy" id="1449976"/>
    <lineage>
        <taxon>Bacteria</taxon>
        <taxon>Bacillati</taxon>
        <taxon>Actinomycetota</taxon>
        <taxon>Actinomycetes</taxon>
        <taxon>Pseudonocardiales</taxon>
        <taxon>Pseudonocardiaceae</taxon>
        <taxon>Kutzneria</taxon>
    </lineage>
</organism>
<feature type="domain" description="Terminase large subunit-like ATPase" evidence="1">
    <location>
        <begin position="87"/>
        <end position="245"/>
    </location>
</feature>
<evidence type="ECO:0000259" key="1">
    <source>
        <dbReference type="Pfam" id="PF03354"/>
    </source>
</evidence>
<evidence type="ECO:0000313" key="3">
    <source>
        <dbReference type="EMBL" id="AHH98321.1"/>
    </source>
</evidence>
<dbReference type="HOGENOM" id="CLU_026632_6_0_11"/>
<evidence type="ECO:0000259" key="2">
    <source>
        <dbReference type="Pfam" id="PF20441"/>
    </source>
</evidence>
<dbReference type="Pfam" id="PF20441">
    <property type="entry name" value="TerL_nuclease"/>
    <property type="match status" value="1"/>
</dbReference>
<evidence type="ECO:0000313" key="4">
    <source>
        <dbReference type="Proteomes" id="UP000019225"/>
    </source>
</evidence>
<evidence type="ECO:0008006" key="5">
    <source>
        <dbReference type="Google" id="ProtNLM"/>
    </source>
</evidence>
<dbReference type="AlphaFoldDB" id="W5WCP3"/>
<dbReference type="STRING" id="1449976.KALB_4959"/>
<dbReference type="eggNOG" id="COG4626">
    <property type="taxonomic scope" value="Bacteria"/>
</dbReference>
<name>W5WCP3_9PSEU</name>
<dbReference type="InterPro" id="IPR046461">
    <property type="entry name" value="TerL_ATPase"/>
</dbReference>
<feature type="domain" description="Terminase large subunit-like endonuclease" evidence="2">
    <location>
        <begin position="260"/>
        <end position="548"/>
    </location>
</feature>
<reference evidence="3 4" key="1">
    <citation type="journal article" date="2014" name="BMC Genomics">
        <title>Complete genome sequence of producer of the glycopeptide antibiotic Aculeximycin Kutzneria albida DSM 43870T, a representative of minor genus of Pseudonocardiaceae.</title>
        <authorList>
            <person name="Rebets Y."/>
            <person name="Tokovenko B."/>
            <person name="Lushchyk I."/>
            <person name="Ruckert C."/>
            <person name="Zaburannyi N."/>
            <person name="Bechthold A."/>
            <person name="Kalinowski J."/>
            <person name="Luzhetskyy A."/>
        </authorList>
    </citation>
    <scope>NUCLEOTIDE SEQUENCE [LARGE SCALE GENOMIC DNA]</scope>
    <source>
        <strain evidence="3">DSM 43870</strain>
    </source>
</reference>
<dbReference type="InterPro" id="IPR005021">
    <property type="entry name" value="Terminase_largesu-like"/>
</dbReference>
<dbReference type="OrthoDB" id="3197057at2"/>
<dbReference type="Gene3D" id="3.40.50.300">
    <property type="entry name" value="P-loop containing nucleotide triphosphate hydrolases"/>
    <property type="match status" value="1"/>
</dbReference>
<accession>W5WCP3</accession>
<dbReference type="PANTHER" id="PTHR41287:SF1">
    <property type="entry name" value="PROTEIN YMFN"/>
    <property type="match status" value="1"/>
</dbReference>
<sequence length="572" mass="63725">MSGRRAPSGSSASGLPPACGYTLDGVTCRRRGEHFCEPRADHAQAFIEEICLHTKGRYARTPFILCDWQRDDIVRPLFGQVVWSGEQESYVRRYRIAWIELARKNGKSELLAAIMLYLLVADGEESAELFGVGRDRDQAALVFDVAKRMVQLSPILSKRLQVKDHNKRIIDPKTASVYAVIAADAAGALGSNPSGVAADEILAWRDRAMWDAMRTGMGSGARRQPLMIAATTAGSDTAGFAGQMHAEMQRVAEDPGRAAHVFVYLRNTPQDADPFDESTWPFANPALGDFLSIEAMRQEAQEARNNPAQENSFRQFRLNQWVGQASRWMPMHLYDASAGELWPSLEHGREFLAGRECWVGFDLAAKFDLTAWCLLFPDGDGGVDVLWRFWLPEAALPLLDKHTDGQMSRWVRDGWVTVTDGNVVDYQRIYSDVEDDAALFDILGADGDQWSSMPVVQELSVRTNLDPDEGSIVVYTNTYTHMSPGMDMVMGWVKDERFRHHGNPVARWCFDSVEVRKAPYDPALIRPDKPDRGASAKRIDAVPAAAMAANALMSRGDTVGDEFEYDGFAVYN</sequence>
<dbReference type="PANTHER" id="PTHR41287">
    <property type="match status" value="1"/>
</dbReference>
<gene>
    <name evidence="3" type="ORF">KALB_4959</name>
</gene>
<dbReference type="EMBL" id="CP007155">
    <property type="protein sequence ID" value="AHH98321.1"/>
    <property type="molecule type" value="Genomic_DNA"/>
</dbReference>
<dbReference type="KEGG" id="kal:KALB_4959"/>
<proteinExistence type="predicted"/>
<dbReference type="Proteomes" id="UP000019225">
    <property type="component" value="Chromosome"/>
</dbReference>
<dbReference type="Pfam" id="PF03354">
    <property type="entry name" value="TerL_ATPase"/>
    <property type="match status" value="1"/>
</dbReference>
<dbReference type="InterPro" id="IPR027417">
    <property type="entry name" value="P-loop_NTPase"/>
</dbReference>
<dbReference type="InterPro" id="IPR046462">
    <property type="entry name" value="TerL_nuclease"/>
</dbReference>